<accession>A0A9D9IHF6</accession>
<dbReference type="CDD" id="cd24013">
    <property type="entry name" value="ASKHA_ATPase_BT3980-like"/>
    <property type="match status" value="1"/>
</dbReference>
<organism evidence="1 2">
    <name type="scientific">Candidatus Merdivivens pullicola</name>
    <dbReference type="NCBI Taxonomy" id="2840872"/>
    <lineage>
        <taxon>Bacteria</taxon>
        <taxon>Pseudomonadati</taxon>
        <taxon>Bacteroidota</taxon>
        <taxon>Bacteroidia</taxon>
        <taxon>Bacteroidales</taxon>
        <taxon>Muribaculaceae</taxon>
        <taxon>Muribaculaceae incertae sedis</taxon>
        <taxon>Candidatus Merdivivens</taxon>
    </lineage>
</organism>
<protein>
    <submittedName>
        <fullName evidence="1">DUF3822 family protein</fullName>
    </submittedName>
</protein>
<name>A0A9D9IHF6_9BACT</name>
<dbReference type="Proteomes" id="UP000823604">
    <property type="component" value="Unassembled WGS sequence"/>
</dbReference>
<dbReference type="Gene3D" id="3.30.420.260">
    <property type="match status" value="1"/>
</dbReference>
<dbReference type="Gene3D" id="3.30.420.250">
    <property type="match status" value="1"/>
</dbReference>
<evidence type="ECO:0000313" key="1">
    <source>
        <dbReference type="EMBL" id="MBO8472829.1"/>
    </source>
</evidence>
<dbReference type="EMBL" id="JADIMA010000039">
    <property type="protein sequence ID" value="MBO8472829.1"/>
    <property type="molecule type" value="Genomic_DNA"/>
</dbReference>
<dbReference type="Pfam" id="PF12864">
    <property type="entry name" value="DUF3822"/>
    <property type="match status" value="1"/>
</dbReference>
<dbReference type="InterPro" id="IPR024213">
    <property type="entry name" value="DUF3822"/>
</dbReference>
<comment type="caution">
    <text evidence="1">The sequence shown here is derived from an EMBL/GenBank/DDBJ whole genome shotgun (WGS) entry which is preliminary data.</text>
</comment>
<dbReference type="AlphaFoldDB" id="A0A9D9IHF6"/>
<proteinExistence type="predicted"/>
<evidence type="ECO:0000313" key="2">
    <source>
        <dbReference type="Proteomes" id="UP000823604"/>
    </source>
</evidence>
<sequence length="239" mass="27479">MTKATGYVERYRISIQVFLNGYSYKVTDSDGNTILRKDDNAVEDLYSSHLFSYKYEEYELSFRTHECTLIPERMLHGWQEGDAGKKVLREALSEYTPIEDDREIAAIGVPYLKAVLVYALPGKGASLDALLTSLPAGCRPLPEMYWMLEQLHGTLKCHNRVIASYRDSLLTLLISEDDSLLLCNSFEAPDFTTALYFLFSSMKQFQFNPEVTTVYFRNSLSQEQQMLLYRYFSGVEVLE</sequence>
<reference evidence="1" key="1">
    <citation type="submission" date="2020-10" db="EMBL/GenBank/DDBJ databases">
        <authorList>
            <person name="Gilroy R."/>
        </authorList>
    </citation>
    <scope>NUCLEOTIDE SEQUENCE</scope>
    <source>
        <strain evidence="1">B1-8020</strain>
    </source>
</reference>
<gene>
    <name evidence="1" type="ORF">IAB81_04300</name>
</gene>
<reference evidence="1" key="2">
    <citation type="journal article" date="2021" name="PeerJ">
        <title>Extensive microbial diversity within the chicken gut microbiome revealed by metagenomics and culture.</title>
        <authorList>
            <person name="Gilroy R."/>
            <person name="Ravi A."/>
            <person name="Getino M."/>
            <person name="Pursley I."/>
            <person name="Horton D.L."/>
            <person name="Alikhan N.F."/>
            <person name="Baker D."/>
            <person name="Gharbi K."/>
            <person name="Hall N."/>
            <person name="Watson M."/>
            <person name="Adriaenssens E.M."/>
            <person name="Foster-Nyarko E."/>
            <person name="Jarju S."/>
            <person name="Secka A."/>
            <person name="Antonio M."/>
            <person name="Oren A."/>
            <person name="Chaudhuri R.R."/>
            <person name="La Ragione R."/>
            <person name="Hildebrand F."/>
            <person name="Pallen M.J."/>
        </authorList>
    </citation>
    <scope>NUCLEOTIDE SEQUENCE</scope>
    <source>
        <strain evidence="1">B1-8020</strain>
    </source>
</reference>